<feature type="compositionally biased region" description="Polar residues" evidence="1">
    <location>
        <begin position="162"/>
        <end position="172"/>
    </location>
</feature>
<evidence type="ECO:0000313" key="4">
    <source>
        <dbReference type="Proteomes" id="UP000749646"/>
    </source>
</evidence>
<gene>
    <name evidence="3" type="ORF">BGZ65_007491</name>
</gene>
<organism evidence="3 4">
    <name type="scientific">Modicella reniformis</name>
    <dbReference type="NCBI Taxonomy" id="1440133"/>
    <lineage>
        <taxon>Eukaryota</taxon>
        <taxon>Fungi</taxon>
        <taxon>Fungi incertae sedis</taxon>
        <taxon>Mucoromycota</taxon>
        <taxon>Mortierellomycotina</taxon>
        <taxon>Mortierellomycetes</taxon>
        <taxon>Mortierellales</taxon>
        <taxon>Mortierellaceae</taxon>
        <taxon>Modicella</taxon>
    </lineage>
</organism>
<protein>
    <recommendedName>
        <fullName evidence="5">Ion transport domain-containing protein</fullName>
    </recommendedName>
</protein>
<evidence type="ECO:0008006" key="5">
    <source>
        <dbReference type="Google" id="ProtNLM"/>
    </source>
</evidence>
<feature type="non-terminal residue" evidence="3">
    <location>
        <position position="1"/>
    </location>
</feature>
<feature type="compositionally biased region" description="Basic and acidic residues" evidence="1">
    <location>
        <begin position="139"/>
        <end position="148"/>
    </location>
</feature>
<dbReference type="EMBL" id="JAAAHW010004204">
    <property type="protein sequence ID" value="KAF9977218.1"/>
    <property type="molecule type" value="Genomic_DNA"/>
</dbReference>
<keyword evidence="2" id="KW-1133">Transmembrane helix</keyword>
<feature type="region of interest" description="Disordered" evidence="1">
    <location>
        <begin position="117"/>
        <end position="193"/>
    </location>
</feature>
<feature type="transmembrane region" description="Helical" evidence="2">
    <location>
        <begin position="22"/>
        <end position="44"/>
    </location>
</feature>
<name>A0A9P6JH30_9FUNG</name>
<keyword evidence="2" id="KW-0812">Transmembrane</keyword>
<feature type="region of interest" description="Disordered" evidence="1">
    <location>
        <begin position="257"/>
        <end position="281"/>
    </location>
</feature>
<sequence>SALAEILVFFSPISEELSSQDWAFQIMMIFCYLFTNIVMMNVLISLFSMTFIKGDDFWRSTWIECRLRYIESAENISYHIQGYTITTASPRRFTTRQNISSTVNAFYEKRKSTFSQDIISKPEQKNDGSHNGGNGNMGDDDKHDDNHGHDRHFNHHQHADSNDNSSTVQNKNHQGDHPHLARNDSSGNESHVRSYGLSRIESFHSDTQSDLSAIAATLAAMQRSIHELREPLTRRDPKIVAYERAQARDMVDQWISGRNEDQVDEPAAATTAAAKPNDSKM</sequence>
<accession>A0A9P6JH30</accession>
<evidence type="ECO:0000256" key="1">
    <source>
        <dbReference type="SAM" id="MobiDB-lite"/>
    </source>
</evidence>
<comment type="caution">
    <text evidence="3">The sequence shown here is derived from an EMBL/GenBank/DDBJ whole genome shotgun (WGS) entry which is preliminary data.</text>
</comment>
<keyword evidence="4" id="KW-1185">Reference proteome</keyword>
<feature type="compositionally biased region" description="Basic and acidic residues" evidence="1">
    <location>
        <begin position="173"/>
        <end position="182"/>
    </location>
</feature>
<dbReference type="Proteomes" id="UP000749646">
    <property type="component" value="Unassembled WGS sequence"/>
</dbReference>
<reference evidence="3" key="1">
    <citation type="journal article" date="2020" name="Fungal Divers.">
        <title>Resolving the Mortierellaceae phylogeny through synthesis of multi-gene phylogenetics and phylogenomics.</title>
        <authorList>
            <person name="Vandepol N."/>
            <person name="Liber J."/>
            <person name="Desiro A."/>
            <person name="Na H."/>
            <person name="Kennedy M."/>
            <person name="Barry K."/>
            <person name="Grigoriev I.V."/>
            <person name="Miller A.N."/>
            <person name="O'Donnell K."/>
            <person name="Stajich J.E."/>
            <person name="Bonito G."/>
        </authorList>
    </citation>
    <scope>NUCLEOTIDE SEQUENCE</scope>
    <source>
        <strain evidence="3">MES-2147</strain>
    </source>
</reference>
<proteinExistence type="predicted"/>
<evidence type="ECO:0000256" key="2">
    <source>
        <dbReference type="SAM" id="Phobius"/>
    </source>
</evidence>
<keyword evidence="2" id="KW-0472">Membrane</keyword>
<evidence type="ECO:0000313" key="3">
    <source>
        <dbReference type="EMBL" id="KAF9977218.1"/>
    </source>
</evidence>
<dbReference type="AlphaFoldDB" id="A0A9P6JH30"/>
<dbReference type="OrthoDB" id="2377581at2759"/>